<evidence type="ECO:0000256" key="1">
    <source>
        <dbReference type="SAM" id="Phobius"/>
    </source>
</evidence>
<protein>
    <submittedName>
        <fullName evidence="3">Uncharacterized protein</fullName>
    </submittedName>
</protein>
<dbReference type="Proteomes" id="UP000325933">
    <property type="component" value="Unassembled WGS sequence"/>
</dbReference>
<evidence type="ECO:0000313" key="4">
    <source>
        <dbReference type="Proteomes" id="UP000325933"/>
    </source>
</evidence>
<dbReference type="Proteomes" id="UP000326364">
    <property type="component" value="Unassembled WGS sequence"/>
</dbReference>
<sequence length="100" mass="10073">MNGASLLPLFLLAVAGGFIAARPDADPDRPLWRGGIGALPAIMLVGAVIAAAEAGSASARYLALFAVLIASVAAVLLVGVPERRWPPIAPAEDDAGEDDA</sequence>
<dbReference type="EMBL" id="VYQA01000007">
    <property type="protein sequence ID" value="KAA9029834.1"/>
    <property type="molecule type" value="Genomic_DNA"/>
</dbReference>
<comment type="caution">
    <text evidence="3">The sequence shown here is derived from an EMBL/GenBank/DDBJ whole genome shotgun (WGS) entry which is preliminary data.</text>
</comment>
<feature type="transmembrane region" description="Helical" evidence="1">
    <location>
        <begin position="30"/>
        <end position="49"/>
    </location>
</feature>
<keyword evidence="5" id="KW-1185">Reference proteome</keyword>
<reference evidence="4 5" key="1">
    <citation type="submission" date="2019-09" db="EMBL/GenBank/DDBJ databases">
        <authorList>
            <person name="Feng G."/>
        </authorList>
    </citation>
    <scope>NUCLEOTIDE SEQUENCE [LARGE SCALE GENOMIC DNA]</scope>
    <source>
        <strain evidence="3 4">KACC 19283</strain>
        <strain evidence="2 5">KACC 19284</strain>
    </source>
</reference>
<feature type="transmembrane region" description="Helical" evidence="1">
    <location>
        <begin position="61"/>
        <end position="80"/>
    </location>
</feature>
<dbReference type="EMBL" id="VYQB01000007">
    <property type="protein sequence ID" value="KAA9016855.1"/>
    <property type="molecule type" value="Genomic_DNA"/>
</dbReference>
<dbReference type="RefSeq" id="WP_150425768.1">
    <property type="nucleotide sequence ID" value="NZ_VYQA01000007.1"/>
</dbReference>
<name>A0A5J5I236_9SPHN</name>
<organism evidence="3 4">
    <name type="scientific">Sphingobium limneticum</name>
    <dbReference type="NCBI Taxonomy" id="1007511"/>
    <lineage>
        <taxon>Bacteria</taxon>
        <taxon>Pseudomonadati</taxon>
        <taxon>Pseudomonadota</taxon>
        <taxon>Alphaproteobacteria</taxon>
        <taxon>Sphingomonadales</taxon>
        <taxon>Sphingomonadaceae</taxon>
        <taxon>Sphingobium</taxon>
    </lineage>
</organism>
<gene>
    <name evidence="3" type="ORF">F4U95_11490</name>
    <name evidence="2" type="ORF">F4U96_11545</name>
</gene>
<keyword evidence="1" id="KW-1133">Transmembrane helix</keyword>
<evidence type="ECO:0000313" key="3">
    <source>
        <dbReference type="EMBL" id="KAA9029834.1"/>
    </source>
</evidence>
<accession>A0A5J5I236</accession>
<dbReference type="AlphaFoldDB" id="A0A5J5I236"/>
<keyword evidence="1" id="KW-0812">Transmembrane</keyword>
<proteinExistence type="predicted"/>
<evidence type="ECO:0000313" key="5">
    <source>
        <dbReference type="Proteomes" id="UP000326364"/>
    </source>
</evidence>
<evidence type="ECO:0000313" key="2">
    <source>
        <dbReference type="EMBL" id="KAA9016855.1"/>
    </source>
</evidence>
<keyword evidence="1" id="KW-0472">Membrane</keyword>